<dbReference type="InterPro" id="IPR018391">
    <property type="entry name" value="PQQ_b-propeller_rpt"/>
</dbReference>
<dbReference type="Gene3D" id="2.130.10.10">
    <property type="entry name" value="YVTN repeat-like/Quinoprotein amine dehydrogenase"/>
    <property type="match status" value="2"/>
</dbReference>
<geneLocation type="plasmid" evidence="2">
    <name>unnamed</name>
</geneLocation>
<sequence length="390" mass="43311">MKQLLIFLGTVVLLFTGLNIFASNDKESVNKEQIVPVTARDSDKNNELKEVSELVYQHSLDGSVPTHTPIIVDEFIKGEQHQVLYIVDNGVLQAINHVNGEIIWRVNVEGQVTTSPVYYEGNIILVSEDNLHALNATDGREVWSKSHEQVVDHSPVVVGDTFVIASTNGTVTAFNKEGEVFWKVKVPELKNGLVAWKDSVIAASYEGVVIELDASTGQQVWSTSLEGKILGTPSVYEDSLYIGTSKGVVHAVDLKNKDIQWRSTEFTYANKNGLLNSTIRANGVSTSIASNGNYIAFGTVYEVIYLLNRETGEVISSKNLTPDVTIEDKEMMLADPLLVEDSLFLSNRNAFYAYDKGLNVNFEYDGYVQLPINKNRSMVLTTNKYLYTIK</sequence>
<dbReference type="PANTHER" id="PTHR34512">
    <property type="entry name" value="CELL SURFACE PROTEIN"/>
    <property type="match status" value="1"/>
</dbReference>
<dbReference type="InterPro" id="IPR002372">
    <property type="entry name" value="PQQ_rpt_dom"/>
</dbReference>
<dbReference type="PANTHER" id="PTHR34512:SF30">
    <property type="entry name" value="OUTER MEMBRANE PROTEIN ASSEMBLY FACTOR BAMB"/>
    <property type="match status" value="1"/>
</dbReference>
<dbReference type="InterPro" id="IPR011047">
    <property type="entry name" value="Quinoprotein_ADH-like_sf"/>
</dbReference>
<proteinExistence type="predicted"/>
<evidence type="ECO:0000259" key="1">
    <source>
        <dbReference type="Pfam" id="PF13360"/>
    </source>
</evidence>
<accession>A0AB39BMR6</accession>
<name>A0AB39BMR6_9BACI</name>
<dbReference type="SUPFAM" id="SSF50998">
    <property type="entry name" value="Quinoprotein alcohol dehydrogenase-like"/>
    <property type="match status" value="1"/>
</dbReference>
<gene>
    <name evidence="2" type="ORF">AB3N04_00775</name>
</gene>
<evidence type="ECO:0000313" key="2">
    <source>
        <dbReference type="EMBL" id="XDI35043.1"/>
    </source>
</evidence>
<dbReference type="EMBL" id="CP162550">
    <property type="protein sequence ID" value="XDI35043.1"/>
    <property type="molecule type" value="Genomic_DNA"/>
</dbReference>
<organism evidence="2">
    <name type="scientific">Alkalihalophilus sp. As8PL</name>
    <dbReference type="NCBI Taxonomy" id="3237103"/>
    <lineage>
        <taxon>Bacteria</taxon>
        <taxon>Bacillati</taxon>
        <taxon>Bacillota</taxon>
        <taxon>Bacilli</taxon>
        <taxon>Bacillales</taxon>
        <taxon>Bacillaceae</taxon>
        <taxon>Alkalihalophilus</taxon>
    </lineage>
</organism>
<dbReference type="RefSeq" id="WP_368502661.1">
    <property type="nucleotide sequence ID" value="NZ_CP162550.1"/>
</dbReference>
<protein>
    <submittedName>
        <fullName evidence="2">PQQ-binding-like beta-propeller repeat protein</fullName>
    </submittedName>
</protein>
<dbReference type="SMART" id="SM00564">
    <property type="entry name" value="PQQ"/>
    <property type="match status" value="5"/>
</dbReference>
<feature type="domain" description="Pyrrolo-quinoline quinone repeat" evidence="1">
    <location>
        <begin position="168"/>
        <end position="355"/>
    </location>
</feature>
<keyword evidence="2" id="KW-0614">Plasmid</keyword>
<dbReference type="InterPro" id="IPR015943">
    <property type="entry name" value="WD40/YVTN_repeat-like_dom_sf"/>
</dbReference>
<reference evidence="2" key="1">
    <citation type="submission" date="2024-07" db="EMBL/GenBank/DDBJ databases">
        <title>Identification and characteristics of an arsenic-resistant bacterial isolate, which belongs to a novel species.</title>
        <authorList>
            <person name="Juszczyk A."/>
            <person name="Kowalczyk A."/>
            <person name="Was K."/>
            <person name="Kosowicz W."/>
            <person name="Budzyn A."/>
            <person name="Latowski D."/>
        </authorList>
    </citation>
    <scope>NUCLEOTIDE SEQUENCE</scope>
    <source>
        <strain evidence="2">As8PL</strain>
        <plasmid evidence="2">unnamed</plasmid>
    </source>
</reference>
<dbReference type="Pfam" id="PF13360">
    <property type="entry name" value="PQQ_2"/>
    <property type="match status" value="1"/>
</dbReference>
<dbReference type="AlphaFoldDB" id="A0AB39BMR6"/>